<sequence length="462" mass="50677">MSAWTKTALFGGSSVISRKFSIDRTGPGRRRHMSSYSSSSSSSLYGDNDNSWRDVHPKTIRDLWPRLALVSDPQHRMAMCPSMDAALEPIRIAFGSDVRPPDDFTTLLLMPPTDDAFTAQQRALLFGMICRSPSHEDLVTVRVWKRLTRGLVYESDFRNDHAVDDIRRAVERATGLPVGQQELRQIGPCMTCGIRLSANVILSDLDFDDDGDIDGNGDGSGASRQRVIDLHLTVRPGLTSRVRTMSRRKRASGQVRAQINLAPGWHDIAIASDWSLATALVGRSASKLAVVTSENDRFGRRFVRYIKWTARYHGPTATLVEPGANTVRTVQVNGGRAWKHLIRKAMVRFGKGTHVTGDSIDELVEALPSGLLCRAPRMRISFAFLDEVDPLTGPLTIAPETCAGSITRICVVLHCVGVVVAPSSQRTSRHQAASATGLLHLNDDLSVTELTAIIVDDCNVNS</sequence>
<accession>A0A3P3YI98</accession>
<dbReference type="Proteomes" id="UP000290189">
    <property type="component" value="Unassembled WGS sequence"/>
</dbReference>
<dbReference type="EMBL" id="OVEO01000013">
    <property type="protein sequence ID" value="SPQ99923.1"/>
    <property type="molecule type" value="Genomic_DNA"/>
</dbReference>
<protein>
    <submittedName>
        <fullName evidence="2">Uncharacterized protein</fullName>
    </submittedName>
</protein>
<keyword evidence="2" id="KW-0496">Mitochondrion</keyword>
<evidence type="ECO:0000313" key="3">
    <source>
        <dbReference type="Proteomes" id="UP000290189"/>
    </source>
</evidence>
<feature type="compositionally biased region" description="Low complexity" evidence="1">
    <location>
        <begin position="34"/>
        <end position="43"/>
    </location>
</feature>
<proteinExistence type="predicted"/>
<reference evidence="2 3" key="1">
    <citation type="submission" date="2018-03" db="EMBL/GenBank/DDBJ databases">
        <authorList>
            <person name="Fogelqvist J."/>
        </authorList>
    </citation>
    <scope>NUCLEOTIDE SEQUENCE [LARGE SCALE GENOMIC DNA]</scope>
</reference>
<gene>
    <name evidence="2" type="ORF">PLBR_LOCUS7138</name>
</gene>
<name>A0A3P3YI98_PLABS</name>
<feature type="region of interest" description="Disordered" evidence="1">
    <location>
        <begin position="21"/>
        <end position="48"/>
    </location>
</feature>
<organism evidence="2 3">
    <name type="scientific">Plasmodiophora brassicae</name>
    <name type="common">Clubroot disease agent</name>
    <dbReference type="NCBI Taxonomy" id="37360"/>
    <lineage>
        <taxon>Eukaryota</taxon>
        <taxon>Sar</taxon>
        <taxon>Rhizaria</taxon>
        <taxon>Endomyxa</taxon>
        <taxon>Phytomyxea</taxon>
        <taxon>Plasmodiophorida</taxon>
        <taxon>Plasmodiophoridae</taxon>
        <taxon>Plasmodiophora</taxon>
    </lineage>
</organism>
<evidence type="ECO:0000313" key="2">
    <source>
        <dbReference type="EMBL" id="SPQ99923.1"/>
    </source>
</evidence>
<dbReference type="AlphaFoldDB" id="A0A3P3YI98"/>
<geneLocation type="mitochondrion" evidence="2"/>
<evidence type="ECO:0000256" key="1">
    <source>
        <dbReference type="SAM" id="MobiDB-lite"/>
    </source>
</evidence>